<accession>A0AAV4DIP7</accession>
<name>A0AAV4DIP7_9GAST</name>
<dbReference type="Proteomes" id="UP000735302">
    <property type="component" value="Unassembled WGS sequence"/>
</dbReference>
<keyword evidence="3" id="KW-1185">Reference proteome</keyword>
<organism evidence="2 3">
    <name type="scientific">Plakobranchus ocellatus</name>
    <dbReference type="NCBI Taxonomy" id="259542"/>
    <lineage>
        <taxon>Eukaryota</taxon>
        <taxon>Metazoa</taxon>
        <taxon>Spiralia</taxon>
        <taxon>Lophotrochozoa</taxon>
        <taxon>Mollusca</taxon>
        <taxon>Gastropoda</taxon>
        <taxon>Heterobranchia</taxon>
        <taxon>Euthyneura</taxon>
        <taxon>Panpulmonata</taxon>
        <taxon>Sacoglossa</taxon>
        <taxon>Placobranchoidea</taxon>
        <taxon>Plakobranchidae</taxon>
        <taxon>Plakobranchus</taxon>
    </lineage>
</organism>
<feature type="compositionally biased region" description="Basic and acidic residues" evidence="1">
    <location>
        <begin position="157"/>
        <end position="166"/>
    </location>
</feature>
<dbReference type="EMBL" id="BLXT01007928">
    <property type="protein sequence ID" value="GFO43913.1"/>
    <property type="molecule type" value="Genomic_DNA"/>
</dbReference>
<feature type="compositionally biased region" description="Basic residues" evidence="1">
    <location>
        <begin position="116"/>
        <end position="133"/>
    </location>
</feature>
<comment type="caution">
    <text evidence="2">The sequence shown here is derived from an EMBL/GenBank/DDBJ whole genome shotgun (WGS) entry which is preliminary data.</text>
</comment>
<evidence type="ECO:0000313" key="2">
    <source>
        <dbReference type="EMBL" id="GFO43913.1"/>
    </source>
</evidence>
<reference evidence="2 3" key="1">
    <citation type="journal article" date="2021" name="Elife">
        <title>Chloroplast acquisition without the gene transfer in kleptoplastic sea slugs, Plakobranchus ocellatus.</title>
        <authorList>
            <person name="Maeda T."/>
            <person name="Takahashi S."/>
            <person name="Yoshida T."/>
            <person name="Shimamura S."/>
            <person name="Takaki Y."/>
            <person name="Nagai Y."/>
            <person name="Toyoda A."/>
            <person name="Suzuki Y."/>
            <person name="Arimoto A."/>
            <person name="Ishii H."/>
            <person name="Satoh N."/>
            <person name="Nishiyama T."/>
            <person name="Hasebe M."/>
            <person name="Maruyama T."/>
            <person name="Minagawa J."/>
            <person name="Obokata J."/>
            <person name="Shigenobu S."/>
        </authorList>
    </citation>
    <scope>NUCLEOTIDE SEQUENCE [LARGE SCALE GENOMIC DNA]</scope>
</reference>
<feature type="compositionally biased region" description="Basic residues" evidence="1">
    <location>
        <begin position="143"/>
        <end position="156"/>
    </location>
</feature>
<feature type="region of interest" description="Disordered" evidence="1">
    <location>
        <begin position="87"/>
        <end position="166"/>
    </location>
</feature>
<gene>
    <name evidence="2" type="ORF">PoB_007041800</name>
</gene>
<protein>
    <submittedName>
        <fullName evidence="2">Uncharacterized protein</fullName>
    </submittedName>
</protein>
<evidence type="ECO:0000313" key="3">
    <source>
        <dbReference type="Proteomes" id="UP000735302"/>
    </source>
</evidence>
<evidence type="ECO:0000256" key="1">
    <source>
        <dbReference type="SAM" id="MobiDB-lite"/>
    </source>
</evidence>
<dbReference type="AlphaFoldDB" id="A0AAV4DIP7"/>
<sequence length="166" mass="19388">MRVKYFQGVKRDTRVRQKQIIINYRFCYNGQRRTKKAKHSVRNNGCVQAVAFVFKLISGFKAFARPERTDNILKLIEKSLNLEIAGLCSPPGQMEQSKARQGKARKDKESQDKARHEKVRHRKPSYCKTRQSKLKQDKDKIRQGKTRQGKAKTRQGKVRESSNPDR</sequence>
<proteinExistence type="predicted"/>
<feature type="compositionally biased region" description="Basic and acidic residues" evidence="1">
    <location>
        <begin position="104"/>
        <end position="115"/>
    </location>
</feature>